<name>A0A1Y1W1R3_9FUNG</name>
<comment type="caution">
    <text evidence="2">The sequence shown here is derived from an EMBL/GenBank/DDBJ whole genome shotgun (WGS) entry which is preliminary data.</text>
</comment>
<feature type="compositionally biased region" description="Basic and acidic residues" evidence="1">
    <location>
        <begin position="400"/>
        <end position="437"/>
    </location>
</feature>
<evidence type="ECO:0000256" key="1">
    <source>
        <dbReference type="SAM" id="MobiDB-lite"/>
    </source>
</evidence>
<feature type="region of interest" description="Disordered" evidence="1">
    <location>
        <begin position="285"/>
        <end position="339"/>
    </location>
</feature>
<feature type="compositionally biased region" description="Polar residues" evidence="1">
    <location>
        <begin position="360"/>
        <end position="388"/>
    </location>
</feature>
<dbReference type="AlphaFoldDB" id="A0A1Y1W1R3"/>
<evidence type="ECO:0000313" key="2">
    <source>
        <dbReference type="EMBL" id="ORX67461.1"/>
    </source>
</evidence>
<dbReference type="GeneID" id="63807189"/>
<dbReference type="EMBL" id="MCFD01000012">
    <property type="protein sequence ID" value="ORX67461.1"/>
    <property type="molecule type" value="Genomic_DNA"/>
</dbReference>
<protein>
    <submittedName>
        <fullName evidence="2">Uncharacterized protein</fullName>
    </submittedName>
</protein>
<sequence length="443" mass="48674">MYDQTPDSQRSSLFSALYGIYERACLSAERESRRLFGHASHQSDLPESPMARTDNSGLYQAVRSKRRKMSSGYAGASWLHLNDSDTTLSPIVVSDDENDCGIGALGEMASSPTVSGTNRRRESTLVELEPEDSPQWTPPQMDLRHLERFSEHGMGVLELVSMPPPPAPPPPPQPQFTAPEADAPATRESCRESLVAKQTQTSAAVSEHGSVRSQHAGRTIADSAAVEQARLENVERELRRLKRIIAALLPNGLNEEDLQSVYGGIEQPERTSDDIISRLVKARFGGAVDPQPPHRTPLPMQRQYSFPSAMLPPSPKSSDSAKAGSGALSSPPPSARAAEWPGSGDYCIASSRRHLDFLSRSPSVSSAGPQRRASGTVQRRARQTQYRKPSSIGLKPAASLEDHPEAPHKDPTFMAKLLDEMKTHKLRSVEKPKDMRGYRYRRI</sequence>
<feature type="compositionally biased region" description="Low complexity" evidence="1">
    <location>
        <begin position="316"/>
        <end position="329"/>
    </location>
</feature>
<feature type="region of interest" description="Disordered" evidence="1">
    <location>
        <begin position="359"/>
        <end position="443"/>
    </location>
</feature>
<dbReference type="Proteomes" id="UP000193922">
    <property type="component" value="Unassembled WGS sequence"/>
</dbReference>
<feature type="region of interest" description="Disordered" evidence="1">
    <location>
        <begin position="162"/>
        <end position="187"/>
    </location>
</feature>
<feature type="compositionally biased region" description="Pro residues" evidence="1">
    <location>
        <begin position="162"/>
        <end position="174"/>
    </location>
</feature>
<organism evidence="2 3">
    <name type="scientific">Linderina pennispora</name>
    <dbReference type="NCBI Taxonomy" id="61395"/>
    <lineage>
        <taxon>Eukaryota</taxon>
        <taxon>Fungi</taxon>
        <taxon>Fungi incertae sedis</taxon>
        <taxon>Zoopagomycota</taxon>
        <taxon>Kickxellomycotina</taxon>
        <taxon>Kickxellomycetes</taxon>
        <taxon>Kickxellales</taxon>
        <taxon>Kickxellaceae</taxon>
        <taxon>Linderina</taxon>
    </lineage>
</organism>
<dbReference type="RefSeq" id="XP_040741348.1">
    <property type="nucleotide sequence ID" value="XM_040890541.1"/>
</dbReference>
<keyword evidence="3" id="KW-1185">Reference proteome</keyword>
<accession>A0A1Y1W1R3</accession>
<proteinExistence type="predicted"/>
<feature type="region of interest" description="Disordered" evidence="1">
    <location>
        <begin position="106"/>
        <end position="140"/>
    </location>
</feature>
<gene>
    <name evidence="2" type="ORF">DL89DRAFT_294631</name>
</gene>
<dbReference type="OrthoDB" id="5581392at2759"/>
<reference evidence="2 3" key="1">
    <citation type="submission" date="2016-07" db="EMBL/GenBank/DDBJ databases">
        <title>Pervasive Adenine N6-methylation of Active Genes in Fungi.</title>
        <authorList>
            <consortium name="DOE Joint Genome Institute"/>
            <person name="Mondo S.J."/>
            <person name="Dannebaum R.O."/>
            <person name="Kuo R.C."/>
            <person name="Labutti K."/>
            <person name="Haridas S."/>
            <person name="Kuo A."/>
            <person name="Salamov A."/>
            <person name="Ahrendt S.R."/>
            <person name="Lipzen A."/>
            <person name="Sullivan W."/>
            <person name="Andreopoulos W.B."/>
            <person name="Clum A."/>
            <person name="Lindquist E."/>
            <person name="Daum C."/>
            <person name="Ramamoorthy G.K."/>
            <person name="Gryganskyi A."/>
            <person name="Culley D."/>
            <person name="Magnuson J.K."/>
            <person name="James T.Y."/>
            <person name="O'Malley M.A."/>
            <person name="Stajich J.E."/>
            <person name="Spatafora J.W."/>
            <person name="Visel A."/>
            <person name="Grigoriev I.V."/>
        </authorList>
    </citation>
    <scope>NUCLEOTIDE SEQUENCE [LARGE SCALE GENOMIC DNA]</scope>
    <source>
        <strain evidence="2 3">ATCC 12442</strain>
    </source>
</reference>
<evidence type="ECO:0000313" key="3">
    <source>
        <dbReference type="Proteomes" id="UP000193922"/>
    </source>
</evidence>